<dbReference type="InterPro" id="IPR046348">
    <property type="entry name" value="SIS_dom_sf"/>
</dbReference>
<dbReference type="EMBL" id="UAVW01000018">
    <property type="protein sequence ID" value="SQB15524.1"/>
    <property type="molecule type" value="Genomic_DNA"/>
</dbReference>
<dbReference type="AlphaFoldDB" id="A0A2X2UGE2"/>
<dbReference type="GO" id="GO:0097367">
    <property type="term" value="F:carbohydrate derivative binding"/>
    <property type="evidence" value="ECO:0007669"/>
    <property type="project" value="InterPro"/>
</dbReference>
<dbReference type="GO" id="GO:0006487">
    <property type="term" value="P:protein N-linked glycosylation"/>
    <property type="evidence" value="ECO:0007669"/>
    <property type="project" value="TreeGrafter"/>
</dbReference>
<proteinExistence type="predicted"/>
<dbReference type="PROSITE" id="PS51464">
    <property type="entry name" value="SIS"/>
    <property type="match status" value="1"/>
</dbReference>
<evidence type="ECO:0000256" key="3">
    <source>
        <dbReference type="ARBA" id="ARBA00016090"/>
    </source>
</evidence>
<keyword evidence="5" id="KW-0808">Transferase</keyword>
<evidence type="ECO:0000256" key="1">
    <source>
        <dbReference type="ARBA" id="ARBA00001031"/>
    </source>
</evidence>
<dbReference type="Pfam" id="PF01380">
    <property type="entry name" value="SIS"/>
    <property type="match status" value="1"/>
</dbReference>
<keyword evidence="5" id="KW-0032">Aminotransferase</keyword>
<evidence type="ECO:0000259" key="4">
    <source>
        <dbReference type="PROSITE" id="PS51464"/>
    </source>
</evidence>
<dbReference type="EC" id="2.6.1.16" evidence="2"/>
<accession>A0A2X2UGE2</accession>
<feature type="domain" description="SIS" evidence="4">
    <location>
        <begin position="34"/>
        <end position="176"/>
    </location>
</feature>
<gene>
    <name evidence="5" type="primary">glmS_1</name>
    <name evidence="5" type="ORF">NCTC11224_04595</name>
</gene>
<sequence length="374" mass="42527">MEQYNYIREHTYKLPSLLTGHFERLHKSVVQFMPDETLKRVEHIIVTGCGYSYIAALYAKCLFEEICHIPVEVPFSIDCSRAMNPSLFPKDKTMFIGISKSGIVARVAECLERMRRHGIMTVAVTSDRSSRCAAHGEYLVGIDIPEIKESLPLCNFAVTLLFFLILAKRTANVKQIGEKKDTAELFDTFMQMERKLKLRLPSIEHQVNGFAEHTAGSFLFEFVGSGSDYLSAWLGRQLMTGQTGKPALECSTEDWLHSTFFMCRPEEIATIFIKSSFARSESRDLEVLDYMAYLKRRLCVITDEADGETTNQNRIVLPPSGHVLLDPFTHMIPIALLAGKICELTGEQYSRGFRDRWDFSKGGFATEHSKIEIY</sequence>
<name>A0A2X2UGE2_9FIRM</name>
<dbReference type="GO" id="GO:0006047">
    <property type="term" value="P:UDP-N-acetylglucosamine metabolic process"/>
    <property type="evidence" value="ECO:0007669"/>
    <property type="project" value="TreeGrafter"/>
</dbReference>
<dbReference type="InterPro" id="IPR001347">
    <property type="entry name" value="SIS_dom"/>
</dbReference>
<dbReference type="PANTHER" id="PTHR10937:SF0">
    <property type="entry name" value="GLUTAMINE--FRUCTOSE-6-PHOSPHATE TRANSAMINASE (ISOMERIZING)"/>
    <property type="match status" value="1"/>
</dbReference>
<keyword evidence="6" id="KW-1185">Reference proteome</keyword>
<dbReference type="Proteomes" id="UP000251853">
    <property type="component" value="Unassembled WGS sequence"/>
</dbReference>
<dbReference type="PANTHER" id="PTHR10937">
    <property type="entry name" value="GLUCOSAMINE--FRUCTOSE-6-PHOSPHATE AMINOTRANSFERASE, ISOMERIZING"/>
    <property type="match status" value="1"/>
</dbReference>
<evidence type="ECO:0000256" key="2">
    <source>
        <dbReference type="ARBA" id="ARBA00012916"/>
    </source>
</evidence>
<dbReference type="Gene3D" id="3.40.50.10490">
    <property type="entry name" value="Glucose-6-phosphate isomerase like protein, domain 1"/>
    <property type="match status" value="2"/>
</dbReference>
<dbReference type="GO" id="GO:0006002">
    <property type="term" value="P:fructose 6-phosphate metabolic process"/>
    <property type="evidence" value="ECO:0007669"/>
    <property type="project" value="TreeGrafter"/>
</dbReference>
<evidence type="ECO:0000313" key="6">
    <source>
        <dbReference type="Proteomes" id="UP000251853"/>
    </source>
</evidence>
<evidence type="ECO:0000313" key="5">
    <source>
        <dbReference type="EMBL" id="SQB15524.1"/>
    </source>
</evidence>
<dbReference type="SUPFAM" id="SSF53697">
    <property type="entry name" value="SIS domain"/>
    <property type="match status" value="1"/>
</dbReference>
<comment type="catalytic activity">
    <reaction evidence="1">
        <text>D-fructose 6-phosphate + L-glutamine = D-glucosamine 6-phosphate + L-glutamate</text>
        <dbReference type="Rhea" id="RHEA:13237"/>
        <dbReference type="ChEBI" id="CHEBI:29985"/>
        <dbReference type="ChEBI" id="CHEBI:58359"/>
        <dbReference type="ChEBI" id="CHEBI:58725"/>
        <dbReference type="ChEBI" id="CHEBI:61527"/>
        <dbReference type="EC" id="2.6.1.16"/>
    </reaction>
</comment>
<dbReference type="RefSeq" id="WP_112482925.1">
    <property type="nucleotide sequence ID" value="NZ_CAUDZF010000027.1"/>
</dbReference>
<organism evidence="5 6">
    <name type="scientific">Enterocloster clostridioformis</name>
    <dbReference type="NCBI Taxonomy" id="1531"/>
    <lineage>
        <taxon>Bacteria</taxon>
        <taxon>Bacillati</taxon>
        <taxon>Bacillota</taxon>
        <taxon>Clostridia</taxon>
        <taxon>Lachnospirales</taxon>
        <taxon>Lachnospiraceae</taxon>
        <taxon>Enterocloster</taxon>
    </lineage>
</organism>
<reference evidence="5 6" key="1">
    <citation type="submission" date="2018-06" db="EMBL/GenBank/DDBJ databases">
        <authorList>
            <consortium name="Pathogen Informatics"/>
            <person name="Doyle S."/>
        </authorList>
    </citation>
    <scope>NUCLEOTIDE SEQUENCE [LARGE SCALE GENOMIC DNA]</scope>
    <source>
        <strain evidence="5 6">NCTC11224</strain>
    </source>
</reference>
<protein>
    <recommendedName>
        <fullName evidence="3">Glutamine--fructose-6-phosphate aminotransferase [isomerizing]</fullName>
        <ecNumber evidence="2">2.6.1.16</ecNumber>
    </recommendedName>
</protein>
<dbReference type="GO" id="GO:0004360">
    <property type="term" value="F:glutamine-fructose-6-phosphate transaminase (isomerizing) activity"/>
    <property type="evidence" value="ECO:0007669"/>
    <property type="project" value="UniProtKB-EC"/>
</dbReference>